<evidence type="ECO:0000313" key="2">
    <source>
        <dbReference type="EMBL" id="CAH1262754.1"/>
    </source>
</evidence>
<evidence type="ECO:0000313" key="3">
    <source>
        <dbReference type="Proteomes" id="UP000838412"/>
    </source>
</evidence>
<gene>
    <name evidence="2" type="primary">Hypp2576</name>
    <name evidence="2" type="ORF">BLAG_LOCUS17681</name>
</gene>
<evidence type="ECO:0000256" key="1">
    <source>
        <dbReference type="SAM" id="SignalP"/>
    </source>
</evidence>
<keyword evidence="1" id="KW-0732">Signal</keyword>
<feature type="signal peptide" evidence="1">
    <location>
        <begin position="1"/>
        <end position="16"/>
    </location>
</feature>
<protein>
    <submittedName>
        <fullName evidence="2">Hypp2576 protein</fullName>
    </submittedName>
</protein>
<dbReference type="Proteomes" id="UP000838412">
    <property type="component" value="Chromosome 4"/>
</dbReference>
<dbReference type="EMBL" id="OV696689">
    <property type="protein sequence ID" value="CAH1262754.1"/>
    <property type="molecule type" value="Genomic_DNA"/>
</dbReference>
<dbReference type="OrthoDB" id="9975314at2759"/>
<sequence length="152" mass="16786">MLGLVCVLGLLSLVAGADYPAGIRYSVYHVVDIVNSNSRLQNLYVLEEVIRSAESPQPPVTYQKFDIRLGLSECRNDPEVTAAEAEDKCVVSDSRRNLMCSSEIVQHHAVRPLPPMDPEEGSGNVIEDDQTVEREVNFIRCREDLGTSPITG</sequence>
<organism evidence="2 3">
    <name type="scientific">Branchiostoma lanceolatum</name>
    <name type="common">Common lancelet</name>
    <name type="synonym">Amphioxus lanceolatum</name>
    <dbReference type="NCBI Taxonomy" id="7740"/>
    <lineage>
        <taxon>Eukaryota</taxon>
        <taxon>Metazoa</taxon>
        <taxon>Chordata</taxon>
        <taxon>Cephalochordata</taxon>
        <taxon>Leptocardii</taxon>
        <taxon>Amphioxiformes</taxon>
        <taxon>Branchiostomatidae</taxon>
        <taxon>Branchiostoma</taxon>
    </lineage>
</organism>
<feature type="chain" id="PRO_5035467345" evidence="1">
    <location>
        <begin position="17"/>
        <end position="152"/>
    </location>
</feature>
<dbReference type="AlphaFoldDB" id="A0A8K0EU18"/>
<name>A0A8K0EU18_BRALA</name>
<reference evidence="2" key="1">
    <citation type="submission" date="2022-01" db="EMBL/GenBank/DDBJ databases">
        <authorList>
            <person name="Braso-Vives M."/>
        </authorList>
    </citation>
    <scope>NUCLEOTIDE SEQUENCE</scope>
</reference>
<proteinExistence type="predicted"/>
<keyword evidence="3" id="KW-1185">Reference proteome</keyword>
<accession>A0A8K0EU18</accession>